<evidence type="ECO:0000313" key="1">
    <source>
        <dbReference type="EMBL" id="KGG52142.1"/>
    </source>
</evidence>
<sequence length="276" mass="31023">MESLVFLDSQFDSFALRPDGFLALVRQFKLSLYKPLYENLRPSDVISFKNLYRLVSHFELDKVDPTLSSCATPPGSEICAISWDFSSYSKSILKVTLVSGSEHYLNVNLKPIHLSYFQEENTLKITSMLDAGSYLIRNVDCICSLSLLFRDSGKSSTYVYFLSYTPTKGSRIFILQLVESLSNGVKFVLYHLDSIAQILKYSSLPAVGRNVFNFPDKVNPTYGLKTRSIGTSIEHVSGTEVNLAVSFAENILIFKGISSERLNLKAASFEMYFVIV</sequence>
<gene>
    <name evidence="1" type="ORF">DI09_202p50</name>
</gene>
<dbReference type="AlphaFoldDB" id="A0A098VT13"/>
<dbReference type="RefSeq" id="XP_013238578.1">
    <property type="nucleotide sequence ID" value="XM_013383124.1"/>
</dbReference>
<evidence type="ECO:0000313" key="2">
    <source>
        <dbReference type="Proteomes" id="UP000029725"/>
    </source>
</evidence>
<accession>A0A098VT13</accession>
<proteinExistence type="predicted"/>
<dbReference type="VEuPathDB" id="MicrosporidiaDB:DI09_202p50"/>
<name>A0A098VT13_9MICR</name>
<dbReference type="HOGENOM" id="CLU_1008612_0_0_1"/>
<keyword evidence="2" id="KW-1185">Reference proteome</keyword>
<dbReference type="GeneID" id="25258975"/>
<comment type="caution">
    <text evidence="1">The sequence shown here is derived from an EMBL/GenBank/DDBJ whole genome shotgun (WGS) entry which is preliminary data.</text>
</comment>
<organism evidence="1 2">
    <name type="scientific">Mitosporidium daphniae</name>
    <dbReference type="NCBI Taxonomy" id="1485682"/>
    <lineage>
        <taxon>Eukaryota</taxon>
        <taxon>Fungi</taxon>
        <taxon>Fungi incertae sedis</taxon>
        <taxon>Microsporidia</taxon>
        <taxon>Mitosporidium</taxon>
    </lineage>
</organism>
<protein>
    <submittedName>
        <fullName evidence="1">Uncharacterized protein</fullName>
    </submittedName>
</protein>
<dbReference type="EMBL" id="JMKJ01000114">
    <property type="protein sequence ID" value="KGG52142.1"/>
    <property type="molecule type" value="Genomic_DNA"/>
</dbReference>
<dbReference type="Proteomes" id="UP000029725">
    <property type="component" value="Unassembled WGS sequence"/>
</dbReference>
<reference evidence="1 2" key="1">
    <citation type="submission" date="2014-04" db="EMBL/GenBank/DDBJ databases">
        <title>A new species of microsporidia sheds light on the evolution of extreme parasitism.</title>
        <authorList>
            <person name="Haag K.L."/>
            <person name="James T.Y."/>
            <person name="Larsson R."/>
            <person name="Schaer T.M."/>
            <person name="Refardt D."/>
            <person name="Pombert J.-F."/>
            <person name="Ebert D."/>
        </authorList>
    </citation>
    <scope>NUCLEOTIDE SEQUENCE [LARGE SCALE GENOMIC DNA]</scope>
    <source>
        <strain evidence="1 2">UGP3</strain>
        <tissue evidence="1">Spores</tissue>
    </source>
</reference>